<comment type="caution">
    <text evidence="2">The sequence shown here is derived from an EMBL/GenBank/DDBJ whole genome shotgun (WGS) entry which is preliminary data.</text>
</comment>
<accession>A0AAI9MRW0</accession>
<dbReference type="AlphaFoldDB" id="A0AAI9MRW0"/>
<proteinExistence type="predicted"/>
<organism evidence="2">
    <name type="scientific">Morganella morganii</name>
    <name type="common">Proteus morganii</name>
    <dbReference type="NCBI Taxonomy" id="582"/>
    <lineage>
        <taxon>Bacteria</taxon>
        <taxon>Pseudomonadati</taxon>
        <taxon>Pseudomonadota</taxon>
        <taxon>Gammaproteobacteria</taxon>
        <taxon>Enterobacterales</taxon>
        <taxon>Morganellaceae</taxon>
        <taxon>Morganella</taxon>
    </lineage>
</organism>
<keyword evidence="1" id="KW-0175">Coiled coil</keyword>
<gene>
    <name evidence="2" type="ORF">PN925_001328</name>
</gene>
<name>A0AAI9MRW0_MORMO</name>
<evidence type="ECO:0000256" key="1">
    <source>
        <dbReference type="SAM" id="Coils"/>
    </source>
</evidence>
<dbReference type="EMBL" id="ABKJEP030000010">
    <property type="protein sequence ID" value="EMO9455979.1"/>
    <property type="molecule type" value="Genomic_DNA"/>
</dbReference>
<evidence type="ECO:0000313" key="2">
    <source>
        <dbReference type="EMBL" id="EMO9455979.1"/>
    </source>
</evidence>
<protein>
    <submittedName>
        <fullName evidence="2">Uncharacterized protein</fullName>
    </submittedName>
</protein>
<reference evidence="2" key="1">
    <citation type="submission" date="2024-02" db="EMBL/GenBank/DDBJ databases">
        <authorList>
            <consortium name="Clinical and Environmental Microbiology Branch: Whole genome sequencing antimicrobial resistance pathogens in the healthcare setting"/>
        </authorList>
    </citation>
    <scope>NUCLEOTIDE SEQUENCE</scope>
    <source>
        <strain evidence="2">2023KU-00017</strain>
    </source>
</reference>
<feature type="coiled-coil region" evidence="1">
    <location>
        <begin position="3"/>
        <end position="30"/>
    </location>
</feature>
<sequence length="149" mass="17298">MNLDNLLKQIDEKKSENEEFEKENKRLISENKEFYQGVINELTPLVNEYESKLAEIGIKVSATVTPHMISFELRYKDNSYSNLLLAPDIDSDKYFCITTNGNDSGNGKNYTISNGARYGKHNWKNEIYIEALEKHIKDFIFYSDRHGGF</sequence>